<feature type="compositionally biased region" description="Polar residues" evidence="1">
    <location>
        <begin position="392"/>
        <end position="403"/>
    </location>
</feature>
<feature type="domain" description="Winged helix Storkhead-box1" evidence="2">
    <location>
        <begin position="112"/>
        <end position="191"/>
    </location>
</feature>
<feature type="compositionally biased region" description="Polar residues" evidence="1">
    <location>
        <begin position="596"/>
        <end position="621"/>
    </location>
</feature>
<feature type="region of interest" description="Disordered" evidence="1">
    <location>
        <begin position="596"/>
        <end position="661"/>
    </location>
</feature>
<protein>
    <recommendedName>
        <fullName evidence="2">Winged helix Storkhead-box1 domain-containing protein</fullName>
    </recommendedName>
</protein>
<dbReference type="GO" id="GO:0000977">
    <property type="term" value="F:RNA polymerase II transcription regulatory region sequence-specific DNA binding"/>
    <property type="evidence" value="ECO:0007669"/>
    <property type="project" value="TreeGrafter"/>
</dbReference>
<comment type="caution">
    <text evidence="3">The sequence shown here is derived from an EMBL/GenBank/DDBJ whole genome shotgun (WGS) entry which is preliminary data.</text>
</comment>
<dbReference type="OrthoDB" id="10020110at2759"/>
<sequence>MAVDFKMPSSVGSTKCLAISFAKHTQTPSCAMNIFDLFMSFKYINITGQQNPWLAQAVQNCYLLGHFEPYVLLVGGSDYHLQIVKLSWMRTQLKSPFGFTIESISDAGGLLMQRVPQYRTMRLEEVICQLIWQHTQTEASCSMEQLMSALTKVYRDLQMRRPSYEAVKVALSALLSAGAVYFSGRGYSLLTADKLEVVKWLENVPEAASLSSEEAEQDCQIKAPIAELEPLSLQVEDSPHSWPAHRTSTSPTCGPYATSPVGSARVKNLDDQQTIYESASPKARSRQSNRVRLIKSNVTTTTSNAKGFSRQTETWAAPTYVSHPTLRYCPNDNVPHYDTPLSAPAPPITDSRITISSPDDRYYIPRPDCSRKTIPNVPNLRFTSDVNDRCRSSSADQLQSTTRMSRRHEKIKPLQLPIIRWIAERFRRLRVTWRRADSSRTTVQKSCQSVCEPANSESIIQSHRKSHSIAIPNQSSGPSNCKPSDGPSSPPTAPPTCLATYDFKPKYSSLRRCFSLAEDADEGLTNRKPAPKLIGSFPSDTRVPGTPMGQLNNVNQELPIYQSMNLGRATQWLSHQNFVGSPSYLSLVARAHSQLDRTSVQQSRHPSHSTSRLAIPSSTEPSHPDWSYRPQHQVFNPLSTPTNLKPSRKRPATRDSGFAESDCATQPVVAAQLRDRSVGYSVSPLSKSSDGGAFLNPDASSLWLNFPSNSPHVWWTTGFQNPPPRNIMPSNSSVLVHTTHRYS</sequence>
<feature type="region of interest" description="Disordered" evidence="1">
    <location>
        <begin position="385"/>
        <end position="409"/>
    </location>
</feature>
<keyword evidence="4" id="KW-1185">Reference proteome</keyword>
<dbReference type="Pfam" id="PF10264">
    <property type="entry name" value="WHD_Storkhead"/>
    <property type="match status" value="1"/>
</dbReference>
<feature type="compositionally biased region" description="Polar residues" evidence="1">
    <location>
        <begin position="471"/>
        <end position="482"/>
    </location>
</feature>
<proteinExistence type="predicted"/>
<dbReference type="EMBL" id="SJOL01007197">
    <property type="protein sequence ID" value="TGZ63388.1"/>
    <property type="molecule type" value="Genomic_DNA"/>
</dbReference>
<reference evidence="3 4" key="1">
    <citation type="journal article" date="2019" name="BMC Genomics">
        <title>New insights from Opisthorchis felineus genome: update on genomics of the epidemiologically important liver flukes.</title>
        <authorList>
            <person name="Ershov N.I."/>
            <person name="Mordvinov V.A."/>
            <person name="Prokhortchouk E.B."/>
            <person name="Pakharukova M.Y."/>
            <person name="Gunbin K.V."/>
            <person name="Ustyantsev K."/>
            <person name="Genaev M.A."/>
            <person name="Blinov A.G."/>
            <person name="Mazur A."/>
            <person name="Boulygina E."/>
            <person name="Tsygankova S."/>
            <person name="Khrameeva E."/>
            <person name="Chekanov N."/>
            <person name="Fan G."/>
            <person name="Xiao A."/>
            <person name="Zhang H."/>
            <person name="Xu X."/>
            <person name="Yang H."/>
            <person name="Solovyev V."/>
            <person name="Lee S.M."/>
            <person name="Liu X."/>
            <person name="Afonnikov D.A."/>
            <person name="Skryabin K.G."/>
        </authorList>
    </citation>
    <scope>NUCLEOTIDE SEQUENCE [LARGE SCALE GENOMIC DNA]</scope>
    <source>
        <strain evidence="3">AK-0245</strain>
        <tissue evidence="3">Whole organism</tissue>
    </source>
</reference>
<feature type="region of interest" description="Disordered" evidence="1">
    <location>
        <begin position="341"/>
        <end position="360"/>
    </location>
</feature>
<dbReference type="GO" id="GO:0005634">
    <property type="term" value="C:nucleus"/>
    <property type="evidence" value="ECO:0007669"/>
    <property type="project" value="TreeGrafter"/>
</dbReference>
<name>A0A4S2LR12_OPIFE</name>
<feature type="region of interest" description="Disordered" evidence="1">
    <location>
        <begin position="454"/>
        <end position="496"/>
    </location>
</feature>
<dbReference type="PANTHER" id="PTHR22437">
    <property type="entry name" value="WINGED HELIX DOMAIN-CONTAINING PROTEIN"/>
    <property type="match status" value="1"/>
</dbReference>
<organism evidence="3 4">
    <name type="scientific">Opisthorchis felineus</name>
    <dbReference type="NCBI Taxonomy" id="147828"/>
    <lineage>
        <taxon>Eukaryota</taxon>
        <taxon>Metazoa</taxon>
        <taxon>Spiralia</taxon>
        <taxon>Lophotrochozoa</taxon>
        <taxon>Platyhelminthes</taxon>
        <taxon>Trematoda</taxon>
        <taxon>Digenea</taxon>
        <taxon>Opisthorchiida</taxon>
        <taxon>Opisthorchiata</taxon>
        <taxon>Opisthorchiidae</taxon>
        <taxon>Opisthorchis</taxon>
    </lineage>
</organism>
<evidence type="ECO:0000259" key="2">
    <source>
        <dbReference type="Pfam" id="PF10264"/>
    </source>
</evidence>
<dbReference type="PANTHER" id="PTHR22437:SF0">
    <property type="entry name" value="FI21431P1"/>
    <property type="match status" value="1"/>
</dbReference>
<dbReference type="InterPro" id="IPR019391">
    <property type="entry name" value="Storkhead-box_WHD"/>
</dbReference>
<accession>A0A4S2LR12</accession>
<dbReference type="STRING" id="147828.A0A4S2LR12"/>
<gene>
    <name evidence="3" type="ORF">CRM22_006959</name>
</gene>
<evidence type="ECO:0000313" key="3">
    <source>
        <dbReference type="EMBL" id="TGZ63388.1"/>
    </source>
</evidence>
<feature type="compositionally biased region" description="Polar residues" evidence="1">
    <location>
        <begin position="633"/>
        <end position="645"/>
    </location>
</feature>
<dbReference type="Proteomes" id="UP000308267">
    <property type="component" value="Unassembled WGS sequence"/>
</dbReference>
<dbReference type="InterPro" id="IPR040126">
    <property type="entry name" value="STOX1/2"/>
</dbReference>
<dbReference type="GO" id="GO:0006357">
    <property type="term" value="P:regulation of transcription by RNA polymerase II"/>
    <property type="evidence" value="ECO:0007669"/>
    <property type="project" value="InterPro"/>
</dbReference>
<evidence type="ECO:0000313" key="4">
    <source>
        <dbReference type="Proteomes" id="UP000308267"/>
    </source>
</evidence>
<dbReference type="AlphaFoldDB" id="A0A4S2LR12"/>
<evidence type="ECO:0000256" key="1">
    <source>
        <dbReference type="SAM" id="MobiDB-lite"/>
    </source>
</evidence>
<dbReference type="GO" id="GO:0005737">
    <property type="term" value="C:cytoplasm"/>
    <property type="evidence" value="ECO:0007669"/>
    <property type="project" value="TreeGrafter"/>
</dbReference>